<evidence type="ECO:0000256" key="6">
    <source>
        <dbReference type="ARBA" id="ARBA00023239"/>
    </source>
</evidence>
<keyword evidence="7 9" id="KW-0704">Schiff base</keyword>
<comment type="pathway">
    <text evidence="9">Cofactor biosynthesis; (R)-pantothenate biosynthesis; beta-alanine from L-aspartate: step 1/1.</text>
</comment>
<dbReference type="Gene3D" id="2.40.40.20">
    <property type="match status" value="1"/>
</dbReference>
<gene>
    <name evidence="9" type="primary">panD</name>
    <name evidence="14" type="ORF">BSOLF_2493</name>
</gene>
<sequence>MFVSLMKGKIHRATVTEANLNYVGSITIDALLMEKAGFFPNEEVQVVSVTTGARLNTYVIPGASGSGIIALNGAAARWFAPGDIVIIIAYAWMSEEEARVYKPRVVFVNEKNEITATSTEEVNASQV</sequence>
<feature type="active site" description="Schiff-base intermediate with substrate; via pyruvic acid" evidence="9 10">
    <location>
        <position position="25"/>
    </location>
</feature>
<dbReference type="PANTHER" id="PTHR21012:SF0">
    <property type="entry name" value="ASPARTATE 1-DECARBOXYLASE"/>
    <property type="match status" value="1"/>
</dbReference>
<evidence type="ECO:0000256" key="7">
    <source>
        <dbReference type="ARBA" id="ARBA00023270"/>
    </source>
</evidence>
<dbReference type="GO" id="GO:0015940">
    <property type="term" value="P:pantothenate biosynthetic process"/>
    <property type="evidence" value="ECO:0007669"/>
    <property type="project" value="UniProtKB-UniRule"/>
</dbReference>
<keyword evidence="5 9" id="KW-0865">Zymogen</keyword>
<evidence type="ECO:0000256" key="10">
    <source>
        <dbReference type="PIRSR" id="PIRSR006246-1"/>
    </source>
</evidence>
<keyword evidence="4 9" id="KW-0068">Autocatalytic cleavage</keyword>
<dbReference type="SUPFAM" id="SSF50692">
    <property type="entry name" value="ADC-like"/>
    <property type="match status" value="1"/>
</dbReference>
<dbReference type="InterPro" id="IPR003190">
    <property type="entry name" value="Asp_decarbox"/>
</dbReference>
<name>A0A2R6Y2R8_9BACL</name>
<dbReference type="Proteomes" id="UP000244338">
    <property type="component" value="Unassembled WGS sequence"/>
</dbReference>
<comment type="subunit">
    <text evidence="9">Heterooctamer of four alpha and four beta subunits.</text>
</comment>
<comment type="PTM">
    <text evidence="9 12">Is synthesized initially as an inactive proenzyme, which is activated by self-cleavage at a specific serine bond to produce a beta-subunit with a hydroxyl group at its C-terminus and an alpha-subunit with a pyruvoyl group at its N-terminus.</text>
</comment>
<evidence type="ECO:0000256" key="8">
    <source>
        <dbReference type="ARBA" id="ARBA00023317"/>
    </source>
</evidence>
<keyword evidence="2 9" id="KW-0566">Pantothenate biosynthesis</keyword>
<feature type="binding site" evidence="9 11">
    <location>
        <begin position="73"/>
        <end position="75"/>
    </location>
    <ligand>
        <name>substrate</name>
    </ligand>
</feature>
<evidence type="ECO:0000256" key="9">
    <source>
        <dbReference type="HAMAP-Rule" id="MF_00446"/>
    </source>
</evidence>
<comment type="caution">
    <text evidence="14">The sequence shown here is derived from an EMBL/GenBank/DDBJ whole genome shotgun (WGS) entry which is preliminary data.</text>
</comment>
<comment type="function">
    <text evidence="9">Catalyzes the pyruvoyl-dependent decarboxylation of aspartate to produce beta-alanine.</text>
</comment>
<evidence type="ECO:0000256" key="1">
    <source>
        <dbReference type="ARBA" id="ARBA00022490"/>
    </source>
</evidence>
<protein>
    <recommendedName>
        <fullName evidence="9">Aspartate 1-decarboxylase</fullName>
        <ecNumber evidence="9">4.1.1.11</ecNumber>
    </recommendedName>
    <alternativeName>
        <fullName evidence="9">Aspartate alpha-decarboxylase</fullName>
    </alternativeName>
    <component>
        <recommendedName>
            <fullName evidence="9">Aspartate 1-decarboxylase beta chain</fullName>
        </recommendedName>
    </component>
    <component>
        <recommendedName>
            <fullName evidence="9">Aspartate 1-decarboxylase alpha chain</fullName>
        </recommendedName>
    </component>
</protein>
<comment type="cofactor">
    <cofactor evidence="9 10">
        <name>pyruvate</name>
        <dbReference type="ChEBI" id="CHEBI:15361"/>
    </cofactor>
    <text evidence="9 10">Binds 1 pyruvoyl group covalently per subunit.</text>
</comment>
<evidence type="ECO:0000256" key="12">
    <source>
        <dbReference type="PIRSR" id="PIRSR006246-3"/>
    </source>
</evidence>
<feature type="binding site" evidence="9 11">
    <location>
        <position position="57"/>
    </location>
    <ligand>
        <name>substrate</name>
    </ligand>
</feature>
<feature type="active site" description="Proton donor" evidence="9 10">
    <location>
        <position position="58"/>
    </location>
</feature>
<evidence type="ECO:0000256" key="2">
    <source>
        <dbReference type="ARBA" id="ARBA00022655"/>
    </source>
</evidence>
<dbReference type="GO" id="GO:0005829">
    <property type="term" value="C:cytosol"/>
    <property type="evidence" value="ECO:0007669"/>
    <property type="project" value="TreeGrafter"/>
</dbReference>
<dbReference type="EMBL" id="PEBX01000016">
    <property type="protein sequence ID" value="PTQ56932.1"/>
    <property type="molecule type" value="Genomic_DNA"/>
</dbReference>
<keyword evidence="3 9" id="KW-0210">Decarboxylase</keyword>
<evidence type="ECO:0000313" key="14">
    <source>
        <dbReference type="EMBL" id="PTQ56932.1"/>
    </source>
</evidence>
<dbReference type="AlphaFoldDB" id="A0A2R6Y2R8"/>
<accession>A0A2R6Y2R8</accession>
<comment type="similarity">
    <text evidence="9">Belongs to the PanD family.</text>
</comment>
<dbReference type="GO" id="GO:0004068">
    <property type="term" value="F:aspartate 1-decarboxylase activity"/>
    <property type="evidence" value="ECO:0007669"/>
    <property type="project" value="UniProtKB-UniRule"/>
</dbReference>
<dbReference type="CDD" id="cd06919">
    <property type="entry name" value="Asp_decarbox"/>
    <property type="match status" value="1"/>
</dbReference>
<comment type="catalytic activity">
    <reaction evidence="9">
        <text>L-aspartate + H(+) = beta-alanine + CO2</text>
        <dbReference type="Rhea" id="RHEA:19497"/>
        <dbReference type="ChEBI" id="CHEBI:15378"/>
        <dbReference type="ChEBI" id="CHEBI:16526"/>
        <dbReference type="ChEBI" id="CHEBI:29991"/>
        <dbReference type="ChEBI" id="CHEBI:57966"/>
        <dbReference type="EC" id="4.1.1.11"/>
    </reaction>
</comment>
<dbReference type="NCBIfam" id="TIGR00223">
    <property type="entry name" value="panD"/>
    <property type="match status" value="1"/>
</dbReference>
<dbReference type="HAMAP" id="MF_00446">
    <property type="entry name" value="PanD"/>
    <property type="match status" value="1"/>
</dbReference>
<dbReference type="EC" id="4.1.1.11" evidence="9"/>
<dbReference type="GO" id="GO:0006523">
    <property type="term" value="P:alanine biosynthetic process"/>
    <property type="evidence" value="ECO:0007669"/>
    <property type="project" value="InterPro"/>
</dbReference>
<evidence type="ECO:0000256" key="11">
    <source>
        <dbReference type="PIRSR" id="PIRSR006246-2"/>
    </source>
</evidence>
<evidence type="ECO:0000256" key="4">
    <source>
        <dbReference type="ARBA" id="ARBA00022813"/>
    </source>
</evidence>
<comment type="subcellular location">
    <subcellularLocation>
        <location evidence="9">Cytoplasm</location>
    </subcellularLocation>
</comment>
<keyword evidence="1 9" id="KW-0963">Cytoplasm</keyword>
<dbReference type="UniPathway" id="UPA00028">
    <property type="reaction ID" value="UER00002"/>
</dbReference>
<evidence type="ECO:0000256" key="3">
    <source>
        <dbReference type="ARBA" id="ARBA00022793"/>
    </source>
</evidence>
<evidence type="ECO:0000256" key="5">
    <source>
        <dbReference type="ARBA" id="ARBA00023145"/>
    </source>
</evidence>
<feature type="chain" id="PRO_5015378008" description="Aspartate 1-decarboxylase alpha chain" evidence="9 13">
    <location>
        <begin position="25"/>
        <end position="127"/>
    </location>
</feature>
<reference evidence="15" key="1">
    <citation type="journal article" date="2018" name="Sci. Rep.">
        <title>Lignite coal burning seam in the remote Altai Mountains harbors a hydrogen-driven thermophilic microbial community.</title>
        <authorList>
            <person name="Kadnikov V.V."/>
            <person name="Mardanov A.V."/>
            <person name="Ivasenko D.A."/>
            <person name="Antsiferov D.V."/>
            <person name="Beletsky A.V."/>
            <person name="Karnachuk O.V."/>
            <person name="Ravin N.V."/>
        </authorList>
    </citation>
    <scope>NUCLEOTIDE SEQUENCE [LARGE SCALE GENOMIC DNA]</scope>
</reference>
<dbReference type="Pfam" id="PF02261">
    <property type="entry name" value="Asp_decarbox"/>
    <property type="match status" value="1"/>
</dbReference>
<evidence type="ECO:0000313" key="15">
    <source>
        <dbReference type="Proteomes" id="UP000244338"/>
    </source>
</evidence>
<keyword evidence="6 9" id="KW-0456">Lyase</keyword>
<dbReference type="PIRSF" id="PIRSF006246">
    <property type="entry name" value="Asp_decarbox"/>
    <property type="match status" value="1"/>
</dbReference>
<organism evidence="14 15">
    <name type="scientific">Candidatus Carbonibacillus altaicus</name>
    <dbReference type="NCBI Taxonomy" id="2163959"/>
    <lineage>
        <taxon>Bacteria</taxon>
        <taxon>Bacillati</taxon>
        <taxon>Bacillota</taxon>
        <taxon>Bacilli</taxon>
        <taxon>Bacillales</taxon>
        <taxon>Candidatus Carbonibacillus</taxon>
    </lineage>
</organism>
<dbReference type="InterPro" id="IPR009010">
    <property type="entry name" value="Asp_de-COase-like_dom_sf"/>
</dbReference>
<dbReference type="PANTHER" id="PTHR21012">
    <property type="entry name" value="ASPARTATE 1-DECARBOXYLASE"/>
    <property type="match status" value="1"/>
</dbReference>
<feature type="modified residue" description="Pyruvic acid (Ser)" evidence="9 12">
    <location>
        <position position="25"/>
    </location>
</feature>
<proteinExistence type="inferred from homology"/>
<evidence type="ECO:0000256" key="13">
    <source>
        <dbReference type="PIRSR" id="PIRSR006246-5"/>
    </source>
</evidence>
<keyword evidence="8 9" id="KW-0670">Pyruvate</keyword>
<feature type="chain" id="PRO_5015378007" description="Aspartate 1-decarboxylase beta chain" evidence="9 13">
    <location>
        <begin position="1"/>
        <end position="24"/>
    </location>
</feature>